<evidence type="ECO:0000259" key="2">
    <source>
        <dbReference type="Pfam" id="PF07744"/>
    </source>
</evidence>
<name>M4B4R0_HYAAE</name>
<dbReference type="EnsemblProtists" id="HpaT801260">
    <property type="protein sequence ID" value="HpaP801260"/>
    <property type="gene ID" value="HpaG801260"/>
</dbReference>
<evidence type="ECO:0000313" key="4">
    <source>
        <dbReference type="Proteomes" id="UP000011713"/>
    </source>
</evidence>
<evidence type="ECO:0000313" key="3">
    <source>
        <dbReference type="EnsemblProtists" id="HpaP801260"/>
    </source>
</evidence>
<proteinExistence type="predicted"/>
<dbReference type="VEuPathDB" id="FungiDB:HpaG801260"/>
<dbReference type="InterPro" id="IPR012921">
    <property type="entry name" value="SPOC_C"/>
</dbReference>
<accession>M4B4R0</accession>
<evidence type="ECO:0000256" key="1">
    <source>
        <dbReference type="SAM" id="MobiDB-lite"/>
    </source>
</evidence>
<feature type="compositionally biased region" description="Basic and acidic residues" evidence="1">
    <location>
        <begin position="219"/>
        <end position="235"/>
    </location>
</feature>
<keyword evidence="4" id="KW-1185">Reference proteome</keyword>
<feature type="region of interest" description="Disordered" evidence="1">
    <location>
        <begin position="202"/>
        <end position="252"/>
    </location>
</feature>
<organism evidence="3 4">
    <name type="scientific">Hyaloperonospora arabidopsidis (strain Emoy2)</name>
    <name type="common">Downy mildew agent</name>
    <name type="synonym">Peronospora arabidopsidis</name>
    <dbReference type="NCBI Taxonomy" id="559515"/>
    <lineage>
        <taxon>Eukaryota</taxon>
        <taxon>Sar</taxon>
        <taxon>Stramenopiles</taxon>
        <taxon>Oomycota</taxon>
        <taxon>Peronosporomycetes</taxon>
        <taxon>Peronosporales</taxon>
        <taxon>Peronosporaceae</taxon>
        <taxon>Hyaloperonospora</taxon>
    </lineage>
</organism>
<dbReference type="AlphaFoldDB" id="M4B4R0"/>
<dbReference type="InParanoid" id="M4B4R0"/>
<dbReference type="eggNOG" id="ENOG502S901">
    <property type="taxonomic scope" value="Eukaryota"/>
</dbReference>
<dbReference type="HOGENOM" id="CLU_094401_0_0_1"/>
<dbReference type="OMA" id="SAATNHE"/>
<reference evidence="4" key="1">
    <citation type="journal article" date="2010" name="Science">
        <title>Signatures of adaptation to obligate biotrophy in the Hyaloperonospora arabidopsidis genome.</title>
        <authorList>
            <person name="Baxter L."/>
            <person name="Tripathy S."/>
            <person name="Ishaque N."/>
            <person name="Boot N."/>
            <person name="Cabral A."/>
            <person name="Kemen E."/>
            <person name="Thines M."/>
            <person name="Ah-Fong A."/>
            <person name="Anderson R."/>
            <person name="Badejoko W."/>
            <person name="Bittner-Eddy P."/>
            <person name="Boore J.L."/>
            <person name="Chibucos M.C."/>
            <person name="Coates M."/>
            <person name="Dehal P."/>
            <person name="Delehaunty K."/>
            <person name="Dong S."/>
            <person name="Downton P."/>
            <person name="Dumas B."/>
            <person name="Fabro G."/>
            <person name="Fronick C."/>
            <person name="Fuerstenberg S.I."/>
            <person name="Fulton L."/>
            <person name="Gaulin E."/>
            <person name="Govers F."/>
            <person name="Hughes L."/>
            <person name="Humphray S."/>
            <person name="Jiang R.H."/>
            <person name="Judelson H."/>
            <person name="Kamoun S."/>
            <person name="Kyung K."/>
            <person name="Meijer H."/>
            <person name="Minx P."/>
            <person name="Morris P."/>
            <person name="Nelson J."/>
            <person name="Phuntumart V."/>
            <person name="Qutob D."/>
            <person name="Rehmany A."/>
            <person name="Rougon-Cardoso A."/>
            <person name="Ryden P."/>
            <person name="Torto-Alalibo T."/>
            <person name="Studholme D."/>
            <person name="Wang Y."/>
            <person name="Win J."/>
            <person name="Wood J."/>
            <person name="Clifton S.W."/>
            <person name="Rogers J."/>
            <person name="Van den Ackerveken G."/>
            <person name="Jones J.D."/>
            <person name="McDowell J.M."/>
            <person name="Beynon J."/>
            <person name="Tyler B.M."/>
        </authorList>
    </citation>
    <scope>NUCLEOTIDE SEQUENCE [LARGE SCALE GENOMIC DNA]</scope>
    <source>
        <strain evidence="4">Emoy2</strain>
    </source>
</reference>
<sequence>MNVTLVSRVREQTTCLRTFVDKTIMVVSFTVYKSSKYLFDCIGTTDVDQSQQLYQTVDVQTLEALRLNAVDVVKRMDYAEVDKMIATCRQHPPQTVVVPATHGDSGPFREFTKYLKARQRAGVALLADGRLLVLSPLEKEDLQLRCVVANAKPLADASGTASPSPARTTRVNDAARVQHSYTETRNQAADALPLPPPYLKSAGHRQDRVGSRNRISAQQEKKADMRHHEPCREQNRCSQAGVRAPTRTPDEGSAMLYDLPRLERATQIARFRREYDAFHTLHYGVLQQWSKSNPDG</sequence>
<dbReference type="EMBL" id="JH598325">
    <property type="status" value="NOT_ANNOTATED_CDS"/>
    <property type="molecule type" value="Genomic_DNA"/>
</dbReference>
<dbReference type="Pfam" id="PF07744">
    <property type="entry name" value="SPOC"/>
    <property type="match status" value="1"/>
</dbReference>
<feature type="domain" description="Spen paralogue and orthologue SPOC C-terminal" evidence="2">
    <location>
        <begin position="69"/>
        <end position="146"/>
    </location>
</feature>
<dbReference type="Proteomes" id="UP000011713">
    <property type="component" value="Unassembled WGS sequence"/>
</dbReference>
<reference evidence="3" key="2">
    <citation type="submission" date="2015-06" db="UniProtKB">
        <authorList>
            <consortium name="EnsemblProtists"/>
        </authorList>
    </citation>
    <scope>IDENTIFICATION</scope>
    <source>
        <strain evidence="3">Emoy2</strain>
    </source>
</reference>
<protein>
    <recommendedName>
        <fullName evidence="2">Spen paralogue and orthologue SPOC C-terminal domain-containing protein</fullName>
    </recommendedName>
</protein>